<dbReference type="PANTHER" id="PTHR43229:SF6">
    <property type="entry name" value="ABC-TYPE MULTIDRUG TRANSPORT SYSTEM, PERMEASE COMPONENT"/>
    <property type="match status" value="1"/>
</dbReference>
<dbReference type="AlphaFoldDB" id="Q83GR8"/>
<sequence>MQKYSVGPFRQALTHARYKFTEQIRTPFSIILGLGMPVASFIFFVLPQEGYVSNPKIATYAVVSFSVFGMMTNSLIGFARDIAMDRLTEWGAYMNSLPGYAISRVIGYIFSNGAISVLSIIPVLIVGFAATQIEIDSVRYLPAFLTLIATNTIFMLLGTAIGFAFSAASAIAVSQFLMLLLSFSGGLFVPPTNFPAWFNLISLFVPTRAVRELNIWASVGGPFPVTQGFMWLVWLVLFTAAAIFAAKWRQSHTSFAVYH</sequence>
<keyword evidence="4 6" id="KW-0472">Membrane</keyword>
<evidence type="ECO:0000313" key="8">
    <source>
        <dbReference type="EMBL" id="AAO44275.1"/>
    </source>
</evidence>
<evidence type="ECO:0000256" key="3">
    <source>
        <dbReference type="ARBA" id="ARBA00022989"/>
    </source>
</evidence>
<dbReference type="InterPro" id="IPR000412">
    <property type="entry name" value="ABC_2_transport"/>
</dbReference>
<dbReference type="EMBL" id="AE014184">
    <property type="protein sequence ID" value="AAO44275.1"/>
    <property type="molecule type" value="Genomic_DNA"/>
</dbReference>
<feature type="transmembrane region" description="Helical" evidence="6">
    <location>
        <begin position="228"/>
        <end position="246"/>
    </location>
</feature>
<feature type="transmembrane region" description="Helical" evidence="6">
    <location>
        <begin position="58"/>
        <end position="79"/>
    </location>
</feature>
<evidence type="ECO:0000259" key="7">
    <source>
        <dbReference type="Pfam" id="PF01061"/>
    </source>
</evidence>
<keyword evidence="2 6" id="KW-0812">Transmembrane</keyword>
<feature type="transmembrane region" description="Helical" evidence="6">
    <location>
        <begin position="105"/>
        <end position="128"/>
    </location>
</feature>
<feature type="transmembrane region" description="Helical" evidence="6">
    <location>
        <begin position="170"/>
        <end position="189"/>
    </location>
</feature>
<dbReference type="KEGG" id="twh:TWT_178"/>
<protein>
    <recommendedName>
        <fullName evidence="7">ABC-2 type transporter transmembrane domain-containing protein</fullName>
    </recommendedName>
</protein>
<keyword evidence="3 6" id="KW-1133">Transmembrane helix</keyword>
<dbReference type="Pfam" id="PF01061">
    <property type="entry name" value="ABC2_membrane"/>
    <property type="match status" value="1"/>
</dbReference>
<gene>
    <name evidence="8" type="ordered locus">TWT_178</name>
</gene>
<dbReference type="OrthoDB" id="3745966at2"/>
<name>Q83GR8_TROWT</name>
<dbReference type="PANTHER" id="PTHR43229">
    <property type="entry name" value="NODULATION PROTEIN J"/>
    <property type="match status" value="1"/>
</dbReference>
<feature type="domain" description="ABC-2 type transporter transmembrane" evidence="7">
    <location>
        <begin position="15"/>
        <end position="209"/>
    </location>
</feature>
<keyword evidence="9" id="KW-1185">Reference proteome</keyword>
<dbReference type="eggNOG" id="COG0842">
    <property type="taxonomic scope" value="Bacteria"/>
</dbReference>
<dbReference type="PIRSF" id="PIRSF006648">
    <property type="entry name" value="DrrB"/>
    <property type="match status" value="1"/>
</dbReference>
<organism evidence="8 9">
    <name type="scientific">Tropheryma whipplei (strain Twist)</name>
    <name type="common">Whipple's bacillus</name>
    <dbReference type="NCBI Taxonomy" id="203267"/>
    <lineage>
        <taxon>Bacteria</taxon>
        <taxon>Bacillati</taxon>
        <taxon>Actinomycetota</taxon>
        <taxon>Actinomycetes</taxon>
        <taxon>Micrococcales</taxon>
        <taxon>Tropherymataceae</taxon>
        <taxon>Tropheryma</taxon>
    </lineage>
</organism>
<evidence type="ECO:0000256" key="5">
    <source>
        <dbReference type="ARBA" id="ARBA00023251"/>
    </source>
</evidence>
<feature type="transmembrane region" description="Helical" evidence="6">
    <location>
        <begin position="27"/>
        <end position="46"/>
    </location>
</feature>
<comment type="subcellular location">
    <subcellularLocation>
        <location evidence="1">Membrane</location>
        <topology evidence="1">Multi-pass membrane protein</topology>
    </subcellularLocation>
</comment>
<keyword evidence="5" id="KW-0046">Antibiotic resistance</keyword>
<accession>Q83GR8</accession>
<evidence type="ECO:0000313" key="9">
    <source>
        <dbReference type="Proteomes" id="UP000002200"/>
    </source>
</evidence>
<dbReference type="InterPro" id="IPR051784">
    <property type="entry name" value="Nod_factor_ABC_transporter"/>
</dbReference>
<dbReference type="GeneID" id="67388374"/>
<dbReference type="GO" id="GO:0140359">
    <property type="term" value="F:ABC-type transporter activity"/>
    <property type="evidence" value="ECO:0007669"/>
    <property type="project" value="InterPro"/>
</dbReference>
<dbReference type="HOGENOM" id="CLU_039483_5_2_11"/>
<dbReference type="RefSeq" id="WP_011096537.1">
    <property type="nucleotide sequence ID" value="NC_004572.3"/>
</dbReference>
<dbReference type="STRING" id="203267.TWT_178"/>
<dbReference type="GO" id="GO:0043190">
    <property type="term" value="C:ATP-binding cassette (ABC) transporter complex"/>
    <property type="evidence" value="ECO:0007669"/>
    <property type="project" value="InterPro"/>
</dbReference>
<proteinExistence type="predicted"/>
<evidence type="ECO:0000256" key="1">
    <source>
        <dbReference type="ARBA" id="ARBA00004141"/>
    </source>
</evidence>
<dbReference type="InterPro" id="IPR013525">
    <property type="entry name" value="ABC2_TM"/>
</dbReference>
<dbReference type="Proteomes" id="UP000002200">
    <property type="component" value="Chromosome"/>
</dbReference>
<reference evidence="8 9" key="1">
    <citation type="journal article" date="2003" name="Genome Res.">
        <title>Tropheryma whipplei twist: a human pathogenic Actinobacteria with a reduced genome.</title>
        <authorList>
            <person name="Raoult D."/>
            <person name="Ogata H."/>
            <person name="Audic S."/>
            <person name="Robert C."/>
            <person name="Suhre K."/>
            <person name="Drancourt M."/>
            <person name="Claverie J.-M."/>
        </authorList>
    </citation>
    <scope>NUCLEOTIDE SEQUENCE [LARGE SCALE GENOMIC DNA]</scope>
    <source>
        <strain evidence="8 9">Twist</strain>
    </source>
</reference>
<evidence type="ECO:0000256" key="4">
    <source>
        <dbReference type="ARBA" id="ARBA00023136"/>
    </source>
</evidence>
<dbReference type="GO" id="GO:0046677">
    <property type="term" value="P:response to antibiotic"/>
    <property type="evidence" value="ECO:0007669"/>
    <property type="project" value="UniProtKB-KW"/>
</dbReference>
<feature type="transmembrane region" description="Helical" evidence="6">
    <location>
        <begin position="140"/>
        <end position="163"/>
    </location>
</feature>
<evidence type="ECO:0000256" key="6">
    <source>
        <dbReference type="SAM" id="Phobius"/>
    </source>
</evidence>
<evidence type="ECO:0000256" key="2">
    <source>
        <dbReference type="ARBA" id="ARBA00022692"/>
    </source>
</evidence>